<keyword evidence="2" id="KW-0830">Ubiquinone</keyword>
<dbReference type="SUPFAM" id="SSF53335">
    <property type="entry name" value="S-adenosyl-L-methionine-dependent methyltransferases"/>
    <property type="match status" value="1"/>
</dbReference>
<name>L0DRW1_SINAD</name>
<keyword evidence="2" id="KW-0808">Transferase</keyword>
<dbReference type="AlphaFoldDB" id="L0DRW1"/>
<protein>
    <submittedName>
        <fullName evidence="2">Methylase involved in ubiquinone/menaquinone biosynthesis</fullName>
    </submittedName>
</protein>
<keyword evidence="2" id="KW-0489">Methyltransferase</keyword>
<dbReference type="HOGENOM" id="CLU_078235_1_0_0"/>
<dbReference type="Proteomes" id="UP000010798">
    <property type="component" value="Chromosome"/>
</dbReference>
<dbReference type="KEGG" id="saci:Sinac_7077"/>
<dbReference type="eggNOG" id="COG2226">
    <property type="taxonomic scope" value="Bacteria"/>
</dbReference>
<dbReference type="GO" id="GO:0008757">
    <property type="term" value="F:S-adenosylmethionine-dependent methyltransferase activity"/>
    <property type="evidence" value="ECO:0007669"/>
    <property type="project" value="InterPro"/>
</dbReference>
<dbReference type="RefSeq" id="WP_015250203.1">
    <property type="nucleotide sequence ID" value="NC_019892.1"/>
</dbReference>
<dbReference type="Pfam" id="PF08241">
    <property type="entry name" value="Methyltransf_11"/>
    <property type="match status" value="1"/>
</dbReference>
<evidence type="ECO:0000313" key="2">
    <source>
        <dbReference type="EMBL" id="AGA31131.1"/>
    </source>
</evidence>
<keyword evidence="3" id="KW-1185">Reference proteome</keyword>
<evidence type="ECO:0000259" key="1">
    <source>
        <dbReference type="Pfam" id="PF08241"/>
    </source>
</evidence>
<dbReference type="Gene3D" id="3.40.50.150">
    <property type="entry name" value="Vaccinia Virus protein VP39"/>
    <property type="match status" value="1"/>
</dbReference>
<dbReference type="CDD" id="cd02440">
    <property type="entry name" value="AdoMet_MTases"/>
    <property type="match status" value="1"/>
</dbReference>
<dbReference type="PANTHER" id="PTHR43591">
    <property type="entry name" value="METHYLTRANSFERASE"/>
    <property type="match status" value="1"/>
</dbReference>
<organism evidence="2 3">
    <name type="scientific">Singulisphaera acidiphila (strain ATCC BAA-1392 / DSM 18658 / VKM B-2454 / MOB10)</name>
    <dbReference type="NCBI Taxonomy" id="886293"/>
    <lineage>
        <taxon>Bacteria</taxon>
        <taxon>Pseudomonadati</taxon>
        <taxon>Planctomycetota</taxon>
        <taxon>Planctomycetia</taxon>
        <taxon>Isosphaerales</taxon>
        <taxon>Isosphaeraceae</taxon>
        <taxon>Singulisphaera</taxon>
    </lineage>
</organism>
<accession>L0DRW1</accession>
<sequence length="241" mass="27247">MPWSWTPVRSIDPELMDAPGLPESEVAQAYQVLRRVNRQLGNLRSLGRELQRFLDEEPRDGRPVSILDVGSGSGDLPQALQTRLERQRIPNRVLGLDRDPTAVALAHRQSPSQSLDIIQGDALRLPFADGSIDLVTAVKFAHHFHADGLTRLISEMARVAGRRVIVLDIQRHWLAYWGFIAWSRLLTRNRLVRYDGPLSVLRGFTADELTDLGRRLPSFSWTVRTYAGFQLALVGRRIASR</sequence>
<dbReference type="GO" id="GO:0032259">
    <property type="term" value="P:methylation"/>
    <property type="evidence" value="ECO:0007669"/>
    <property type="project" value="UniProtKB-KW"/>
</dbReference>
<dbReference type="OrthoDB" id="9800454at2"/>
<gene>
    <name evidence="2" type="ordered locus">Sinac_7077</name>
</gene>
<evidence type="ECO:0000313" key="3">
    <source>
        <dbReference type="Proteomes" id="UP000010798"/>
    </source>
</evidence>
<dbReference type="InterPro" id="IPR013216">
    <property type="entry name" value="Methyltransf_11"/>
</dbReference>
<reference evidence="2 3" key="1">
    <citation type="submission" date="2012-02" db="EMBL/GenBank/DDBJ databases">
        <title>Complete sequence of chromosome of Singulisphaera acidiphila DSM 18658.</title>
        <authorList>
            <consortium name="US DOE Joint Genome Institute (JGI-PGF)"/>
            <person name="Lucas S."/>
            <person name="Copeland A."/>
            <person name="Lapidus A."/>
            <person name="Glavina del Rio T."/>
            <person name="Dalin E."/>
            <person name="Tice H."/>
            <person name="Bruce D."/>
            <person name="Goodwin L."/>
            <person name="Pitluck S."/>
            <person name="Peters L."/>
            <person name="Ovchinnikova G."/>
            <person name="Chertkov O."/>
            <person name="Kyrpides N."/>
            <person name="Mavromatis K."/>
            <person name="Ivanova N."/>
            <person name="Brettin T."/>
            <person name="Detter J.C."/>
            <person name="Han C."/>
            <person name="Larimer F."/>
            <person name="Land M."/>
            <person name="Hauser L."/>
            <person name="Markowitz V."/>
            <person name="Cheng J.-F."/>
            <person name="Hugenholtz P."/>
            <person name="Woyke T."/>
            <person name="Wu D."/>
            <person name="Tindall B."/>
            <person name="Pomrenke H."/>
            <person name="Brambilla E."/>
            <person name="Klenk H.-P."/>
            <person name="Eisen J.A."/>
        </authorList>
    </citation>
    <scope>NUCLEOTIDE SEQUENCE [LARGE SCALE GENOMIC DNA]</scope>
    <source>
        <strain evidence="3">ATCC BAA-1392 / DSM 18658 / VKM B-2454 / MOB10</strain>
    </source>
</reference>
<feature type="domain" description="Methyltransferase type 11" evidence="1">
    <location>
        <begin position="67"/>
        <end position="160"/>
    </location>
</feature>
<proteinExistence type="predicted"/>
<dbReference type="EMBL" id="CP003364">
    <property type="protein sequence ID" value="AGA31131.1"/>
    <property type="molecule type" value="Genomic_DNA"/>
</dbReference>
<dbReference type="PANTHER" id="PTHR43591:SF24">
    <property type="entry name" value="2-METHOXY-6-POLYPRENYL-1,4-BENZOQUINOL METHYLASE, MITOCHONDRIAL"/>
    <property type="match status" value="1"/>
</dbReference>
<dbReference type="InterPro" id="IPR029063">
    <property type="entry name" value="SAM-dependent_MTases_sf"/>
</dbReference>
<dbReference type="STRING" id="886293.Sinac_7077"/>